<sequence length="433" mass="46469">MAHIKLLPMLLSLSFWASAQTPSVTGRWIVSTNYLGTPLTPLLNLEQTGDKVTGTGRGYKYAGTLHGTDLHLMATDEQGNTDEITATLADGKMEGMDTETDASDKAHPMILKFTAMLAPALEHPQPRTHEFTPTVFYRQVSPFNKPVLTINPGDTIHTTTVDAGGTDMNGVRWSLGGNPQTGPFYITGAMPGDVLVVHIKKLTLNRDWAESDDGLDERALNSDLAVKVKDNGKSIRWHLDRTAGTATPETPSEHLKHYTIPLKPMLGCISAAPGPAQAPPGTGDSGYYGGNMDFNEIREGATVYLHVANPGGLLYFGDAHAAQGDGELNGNALETSMDVEVTVDVLPNKRIGDPRVETAADVITMGLDGSLDDAFKEATSDMASWLAEDYKLTPSEIAQVLGTAAEYHVSEVADRNAGMVLKISKDRLATLVK</sequence>
<gene>
    <name evidence="2" type="ORF">ACFPT7_20380</name>
</gene>
<accession>A0ABW1ELP3</accession>
<keyword evidence="1" id="KW-0732">Signal</keyword>
<dbReference type="Proteomes" id="UP001596091">
    <property type="component" value="Unassembled WGS sequence"/>
</dbReference>
<evidence type="ECO:0000313" key="3">
    <source>
        <dbReference type="Proteomes" id="UP001596091"/>
    </source>
</evidence>
<organism evidence="2 3">
    <name type="scientific">Acidicapsa dinghuensis</name>
    <dbReference type="NCBI Taxonomy" id="2218256"/>
    <lineage>
        <taxon>Bacteria</taxon>
        <taxon>Pseudomonadati</taxon>
        <taxon>Acidobacteriota</taxon>
        <taxon>Terriglobia</taxon>
        <taxon>Terriglobales</taxon>
        <taxon>Acidobacteriaceae</taxon>
        <taxon>Acidicapsa</taxon>
    </lineage>
</organism>
<evidence type="ECO:0000256" key="1">
    <source>
        <dbReference type="SAM" id="SignalP"/>
    </source>
</evidence>
<dbReference type="PANTHER" id="PTHR31891">
    <property type="entry name" value="FORMAMIDASE C869.04-RELATED"/>
    <property type="match status" value="1"/>
</dbReference>
<dbReference type="Gene3D" id="2.60.120.580">
    <property type="entry name" value="Acetamidase/Formamidase-like domains"/>
    <property type="match status" value="1"/>
</dbReference>
<name>A0ABW1ELP3_9BACT</name>
<dbReference type="SUPFAM" id="SSF141130">
    <property type="entry name" value="Acetamidase/Formamidase-like"/>
    <property type="match status" value="1"/>
</dbReference>
<proteinExistence type="predicted"/>
<evidence type="ECO:0000313" key="2">
    <source>
        <dbReference type="EMBL" id="MFC5864677.1"/>
    </source>
</evidence>
<feature type="signal peptide" evidence="1">
    <location>
        <begin position="1"/>
        <end position="19"/>
    </location>
</feature>
<dbReference type="Gene3D" id="3.10.28.20">
    <property type="entry name" value="Acetamidase/Formamidase-like domains"/>
    <property type="match status" value="1"/>
</dbReference>
<dbReference type="Pfam" id="PF03069">
    <property type="entry name" value="FmdA_AmdA"/>
    <property type="match status" value="1"/>
</dbReference>
<reference evidence="3" key="1">
    <citation type="journal article" date="2019" name="Int. J. Syst. Evol. Microbiol.">
        <title>The Global Catalogue of Microorganisms (GCM) 10K type strain sequencing project: providing services to taxonomists for standard genome sequencing and annotation.</title>
        <authorList>
            <consortium name="The Broad Institute Genomics Platform"/>
            <consortium name="The Broad Institute Genome Sequencing Center for Infectious Disease"/>
            <person name="Wu L."/>
            <person name="Ma J."/>
        </authorList>
    </citation>
    <scope>NUCLEOTIDE SEQUENCE [LARGE SCALE GENOMIC DNA]</scope>
    <source>
        <strain evidence="3">JCM 4087</strain>
    </source>
</reference>
<comment type="caution">
    <text evidence="2">The sequence shown here is derived from an EMBL/GenBank/DDBJ whole genome shotgun (WGS) entry which is preliminary data.</text>
</comment>
<protein>
    <submittedName>
        <fullName evidence="2">Acetamidase/formamidase family protein</fullName>
    </submittedName>
</protein>
<dbReference type="PANTHER" id="PTHR31891:SF1">
    <property type="entry name" value="FORMAMIDASE C869.04-RELATED"/>
    <property type="match status" value="1"/>
</dbReference>
<dbReference type="EMBL" id="JBHSPH010000010">
    <property type="protein sequence ID" value="MFC5864677.1"/>
    <property type="molecule type" value="Genomic_DNA"/>
</dbReference>
<dbReference type="RefSeq" id="WP_263332753.1">
    <property type="nucleotide sequence ID" value="NZ_JAGSYH010000001.1"/>
</dbReference>
<keyword evidence="3" id="KW-1185">Reference proteome</keyword>
<feature type="chain" id="PRO_5045338692" evidence="1">
    <location>
        <begin position="20"/>
        <end position="433"/>
    </location>
</feature>
<dbReference type="InterPro" id="IPR004304">
    <property type="entry name" value="FmdA_AmdA"/>
</dbReference>